<evidence type="ECO:0000313" key="3">
    <source>
        <dbReference type="EMBL" id="CDO60543.1"/>
    </source>
</evidence>
<name>X5MA07_9HYPH</name>
<dbReference type="PANTHER" id="PTHR24322:SF736">
    <property type="entry name" value="RETINOL DEHYDROGENASE 10"/>
    <property type="match status" value="1"/>
</dbReference>
<dbReference type="InterPro" id="IPR002347">
    <property type="entry name" value="SDR_fam"/>
</dbReference>
<dbReference type="PRINTS" id="PR00081">
    <property type="entry name" value="GDHRDH"/>
</dbReference>
<reference evidence="3 4" key="1">
    <citation type="journal article" date="2014" name="Front. Genet.">
        <title>Genome and metabolic network of "Candidatus Phaeomarinobacter ectocarpi" Ec32, a new candidate genus of Alphaproteobacteria frequently associated with brown algae.</title>
        <authorList>
            <person name="Dittami S.M."/>
            <person name="Barbeyron T."/>
            <person name="Boyen C."/>
            <person name="Cambefort J."/>
            <person name="Collet G."/>
            <person name="Delage L."/>
            <person name="Gobet A."/>
            <person name="Groisillier A."/>
            <person name="Leblanc C."/>
            <person name="Michel G."/>
            <person name="Scornet D."/>
            <person name="Siegel A."/>
            <person name="Tapia J.E."/>
            <person name="Tonon T."/>
        </authorList>
    </citation>
    <scope>NUCLEOTIDE SEQUENCE [LARGE SCALE GENOMIC DNA]</scope>
    <source>
        <strain evidence="3 4">Ec32</strain>
    </source>
</reference>
<evidence type="ECO:0000313" key="4">
    <source>
        <dbReference type="Proteomes" id="UP000032160"/>
    </source>
</evidence>
<dbReference type="HOGENOM" id="CLU_010194_2_1_5"/>
<keyword evidence="4" id="KW-1185">Reference proteome</keyword>
<dbReference type="EMBL" id="HG966617">
    <property type="protein sequence ID" value="CDO60543.1"/>
    <property type="molecule type" value="Genomic_DNA"/>
</dbReference>
<dbReference type="InterPro" id="IPR036291">
    <property type="entry name" value="NAD(P)-bd_dom_sf"/>
</dbReference>
<accession>X5MA07</accession>
<organism evidence="3 4">
    <name type="scientific">Candidatus Phaeomarinibacter ectocarpi</name>
    <dbReference type="NCBI Taxonomy" id="1458461"/>
    <lineage>
        <taxon>Bacteria</taxon>
        <taxon>Pseudomonadati</taxon>
        <taxon>Pseudomonadota</taxon>
        <taxon>Alphaproteobacteria</taxon>
        <taxon>Hyphomicrobiales</taxon>
        <taxon>Parvibaculaceae</taxon>
        <taxon>Candidatus Phaeomarinibacter</taxon>
    </lineage>
</organism>
<protein>
    <submittedName>
        <fullName evidence="3">Short-chain dehydrogenase/reductase SDR</fullName>
    </submittedName>
</protein>
<comment type="similarity">
    <text evidence="1">Belongs to the short-chain dehydrogenases/reductases (SDR) family.</text>
</comment>
<dbReference type="GO" id="GO:0016616">
    <property type="term" value="F:oxidoreductase activity, acting on the CH-OH group of donors, NAD or NADP as acceptor"/>
    <property type="evidence" value="ECO:0007669"/>
    <property type="project" value="TreeGrafter"/>
</dbReference>
<gene>
    <name evidence="3" type="ORF">BN1012_Phect2330</name>
</gene>
<dbReference type="SUPFAM" id="SSF51735">
    <property type="entry name" value="NAD(P)-binding Rossmann-fold domains"/>
    <property type="match status" value="1"/>
</dbReference>
<dbReference type="AlphaFoldDB" id="X5MA07"/>
<dbReference type="Gene3D" id="3.40.50.720">
    <property type="entry name" value="NAD(P)-binding Rossmann-like Domain"/>
    <property type="match status" value="1"/>
</dbReference>
<dbReference type="KEGG" id="pect:BN1012_Phect2330"/>
<proteinExistence type="inferred from homology"/>
<keyword evidence="2" id="KW-0560">Oxidoreductase</keyword>
<dbReference type="Pfam" id="PF00106">
    <property type="entry name" value="adh_short"/>
    <property type="match status" value="1"/>
</dbReference>
<dbReference type="PROSITE" id="PS00061">
    <property type="entry name" value="ADH_SHORT"/>
    <property type="match status" value="1"/>
</dbReference>
<evidence type="ECO:0000256" key="2">
    <source>
        <dbReference type="ARBA" id="ARBA00023002"/>
    </source>
</evidence>
<dbReference type="STRING" id="1458461.BN1012_Phect2330"/>
<evidence type="ECO:0000256" key="1">
    <source>
        <dbReference type="ARBA" id="ARBA00006484"/>
    </source>
</evidence>
<dbReference type="PANTHER" id="PTHR24322">
    <property type="entry name" value="PKSB"/>
    <property type="match status" value="1"/>
</dbReference>
<dbReference type="InterPro" id="IPR020904">
    <property type="entry name" value="Sc_DH/Rdtase_CS"/>
</dbReference>
<sequence length="270" mass="27612">MSRFKGLNAVITGGADGIGAAYALELAWAGVNVAVLDVLEDKAQATADAVQAQGVKSIAVAADVTDRQSLSAAADTVAADLGAVALLIINAGVGIGGGYVGASERAVDWLLNVNVLGPINTTRAFAPAMMEADGPRHVAFTASSACLAPLDEGLAAYGASKKAMAGLAEGVRAELTPKGIGVTTIYPGLVNTRIWDAARSRPERFGGARHQPEEAGAYWRDEGMTVEHVAARAIASIEANEPHCVVPDASTRSKFDETMAALQAGFPADA</sequence>
<dbReference type="RefSeq" id="WP_052534507.1">
    <property type="nucleotide sequence ID" value="NZ_HG966617.1"/>
</dbReference>
<dbReference type="Proteomes" id="UP000032160">
    <property type="component" value="Chromosome I"/>
</dbReference>